<reference evidence="1 2" key="1">
    <citation type="journal article" date="2016" name="Nat. Commun.">
        <title>Thousands of microbial genomes shed light on interconnected biogeochemical processes in an aquifer system.</title>
        <authorList>
            <person name="Anantharaman K."/>
            <person name="Brown C.T."/>
            <person name="Hug L.A."/>
            <person name="Sharon I."/>
            <person name="Castelle C.J."/>
            <person name="Probst A.J."/>
            <person name="Thomas B.C."/>
            <person name="Singh A."/>
            <person name="Wilkins M.J."/>
            <person name="Karaoz U."/>
            <person name="Brodie E.L."/>
            <person name="Williams K.H."/>
            <person name="Hubbard S.S."/>
            <person name="Banfield J.F."/>
        </authorList>
    </citation>
    <scope>NUCLEOTIDE SEQUENCE [LARGE SCALE GENOMIC DNA]</scope>
</reference>
<dbReference type="Gene3D" id="2.60.40.10">
    <property type="entry name" value="Immunoglobulins"/>
    <property type="match status" value="1"/>
</dbReference>
<accession>A0A1F4ZRR8</accession>
<comment type="caution">
    <text evidence="1">The sequence shown here is derived from an EMBL/GenBank/DDBJ whole genome shotgun (WGS) entry which is preliminary data.</text>
</comment>
<organism evidence="1 2">
    <name type="scientific">Candidatus Amesbacteria bacterium RIFOXYB1_FULL_44_23</name>
    <dbReference type="NCBI Taxonomy" id="1797263"/>
    <lineage>
        <taxon>Bacteria</taxon>
        <taxon>Candidatus Amesiibacteriota</taxon>
    </lineage>
</organism>
<evidence type="ECO:0000313" key="1">
    <source>
        <dbReference type="EMBL" id="OGD09133.1"/>
    </source>
</evidence>
<dbReference type="InterPro" id="IPR013783">
    <property type="entry name" value="Ig-like_fold"/>
</dbReference>
<evidence type="ECO:0000313" key="2">
    <source>
        <dbReference type="Proteomes" id="UP000176424"/>
    </source>
</evidence>
<gene>
    <name evidence="1" type="ORF">A2397_01550</name>
</gene>
<dbReference type="AlphaFoldDB" id="A0A1F4ZRR8"/>
<sequence length="150" mass="15760">MSDKTAKNSIWLGVIAGLLVLAGGAVVSGSKQRGMVTEVDEKVFEVTPIVASGITTVPTKTMEKVKMSTLTLHIGNPAAGQVLKESTLKVSGVTSPKAEVAINDIELVADGQGRFSGSIELDEGENTIVIVANDTDGNYEEEELVVIYEP</sequence>
<dbReference type="Proteomes" id="UP000176424">
    <property type="component" value="Unassembled WGS sequence"/>
</dbReference>
<dbReference type="EMBL" id="MEXR01000038">
    <property type="protein sequence ID" value="OGD09133.1"/>
    <property type="molecule type" value="Genomic_DNA"/>
</dbReference>
<dbReference type="Pfam" id="PF09136">
    <property type="entry name" value="Glucodextran_B"/>
    <property type="match status" value="1"/>
</dbReference>
<name>A0A1F4ZRR8_9BACT</name>
<evidence type="ECO:0008006" key="3">
    <source>
        <dbReference type="Google" id="ProtNLM"/>
    </source>
</evidence>
<dbReference type="STRING" id="1797263.A2397_01550"/>
<protein>
    <recommendedName>
        <fullName evidence="3">Bacterial Ig-like domain-containing protein</fullName>
    </recommendedName>
</protein>
<proteinExistence type="predicted"/>